<accession>A0A9W7T4K3</accession>
<sequence>MAKMKFMLIQWIEDPPTWDVLPVDKIVNGRCEIGGICDVSYNEESSPAKILNIGIRSAMMKQLYCVERDSQARNRPQQDEEVGRGQRKKYRRILSDLESSEELQSVEKQVSAKNIHAIRARTFLEQYKADKESNKDAATSKTATSGNDSELNEQILAELKEIKSVLVETLTLLKNGCTPLLTAPVTSSLVTPPEPASDLLAPESSPVVPAPRSCLQPLHVKETRSIGENWP</sequence>
<evidence type="ECO:0000256" key="1">
    <source>
        <dbReference type="SAM" id="MobiDB-lite"/>
    </source>
</evidence>
<evidence type="ECO:0000313" key="3">
    <source>
        <dbReference type="Proteomes" id="UP001059041"/>
    </source>
</evidence>
<dbReference type="AlphaFoldDB" id="A0A9W7T4K3"/>
<proteinExistence type="predicted"/>
<protein>
    <submittedName>
        <fullName evidence="2">Uncharacterized protein</fullName>
    </submittedName>
</protein>
<reference evidence="2" key="1">
    <citation type="submission" date="2021-02" db="EMBL/GenBank/DDBJ databases">
        <title>Comparative genomics reveals that relaxation of natural selection precedes convergent phenotypic evolution of cavefish.</title>
        <authorList>
            <person name="Peng Z."/>
        </authorList>
    </citation>
    <scope>NUCLEOTIDE SEQUENCE</scope>
    <source>
        <tissue evidence="2">Muscle</tissue>
    </source>
</reference>
<keyword evidence="3" id="KW-1185">Reference proteome</keyword>
<dbReference type="Proteomes" id="UP001059041">
    <property type="component" value="Unassembled WGS sequence"/>
</dbReference>
<name>A0A9W7T4K3_TRIRA</name>
<organism evidence="2 3">
    <name type="scientific">Triplophysa rosa</name>
    <name type="common">Cave loach</name>
    <dbReference type="NCBI Taxonomy" id="992332"/>
    <lineage>
        <taxon>Eukaryota</taxon>
        <taxon>Metazoa</taxon>
        <taxon>Chordata</taxon>
        <taxon>Craniata</taxon>
        <taxon>Vertebrata</taxon>
        <taxon>Euteleostomi</taxon>
        <taxon>Actinopterygii</taxon>
        <taxon>Neopterygii</taxon>
        <taxon>Teleostei</taxon>
        <taxon>Ostariophysi</taxon>
        <taxon>Cypriniformes</taxon>
        <taxon>Nemacheilidae</taxon>
        <taxon>Triplophysa</taxon>
    </lineage>
</organism>
<evidence type="ECO:0000313" key="2">
    <source>
        <dbReference type="EMBL" id="KAI7789951.1"/>
    </source>
</evidence>
<comment type="caution">
    <text evidence="2">The sequence shown here is derived from an EMBL/GenBank/DDBJ whole genome shotgun (WGS) entry which is preliminary data.</text>
</comment>
<gene>
    <name evidence="2" type="ORF">IRJ41_001752</name>
</gene>
<feature type="region of interest" description="Disordered" evidence="1">
    <location>
        <begin position="193"/>
        <end position="212"/>
    </location>
</feature>
<dbReference type="EMBL" id="JAFHDT010000291">
    <property type="protein sequence ID" value="KAI7789951.1"/>
    <property type="molecule type" value="Genomic_DNA"/>
</dbReference>